<dbReference type="EMBL" id="ABXV02000051">
    <property type="protein sequence ID" value="EFB70738.1"/>
    <property type="molecule type" value="Genomic_DNA"/>
</dbReference>
<protein>
    <submittedName>
        <fullName evidence="1">CDP-glycerol:poly(Glycerophosphate) glycerophosphotransferase</fullName>
    </submittedName>
</protein>
<accession>D1P7J8</accession>
<dbReference type="InterPro" id="IPR007554">
    <property type="entry name" value="Glycerophosphate_synth"/>
</dbReference>
<dbReference type="AlphaFoldDB" id="D1P7J8"/>
<organism evidence="1 2">
    <name type="scientific">Providencia rustigianii DSM 4541</name>
    <dbReference type="NCBI Taxonomy" id="500637"/>
    <lineage>
        <taxon>Bacteria</taxon>
        <taxon>Pseudomonadati</taxon>
        <taxon>Pseudomonadota</taxon>
        <taxon>Gammaproteobacteria</taxon>
        <taxon>Enterobacterales</taxon>
        <taxon>Morganellaceae</taxon>
        <taxon>Providencia</taxon>
    </lineage>
</organism>
<name>D1P7J8_9GAMM</name>
<dbReference type="Pfam" id="PF04464">
    <property type="entry name" value="Glyphos_transf"/>
    <property type="match status" value="1"/>
</dbReference>
<dbReference type="GO" id="GO:0016020">
    <property type="term" value="C:membrane"/>
    <property type="evidence" value="ECO:0007669"/>
    <property type="project" value="InterPro"/>
</dbReference>
<evidence type="ECO:0000313" key="1">
    <source>
        <dbReference type="EMBL" id="EFB70738.1"/>
    </source>
</evidence>
<gene>
    <name evidence="1" type="ORF">PROVRUST_08219</name>
</gene>
<comment type="caution">
    <text evidence="1">The sequence shown here is derived from an EMBL/GenBank/DDBJ whole genome shotgun (WGS) entry which is preliminary data.</text>
</comment>
<dbReference type="HOGENOM" id="CLU_029598_1_1_6"/>
<proteinExistence type="predicted"/>
<evidence type="ECO:0000313" key="2">
    <source>
        <dbReference type="Proteomes" id="UP000005512"/>
    </source>
</evidence>
<dbReference type="InterPro" id="IPR043149">
    <property type="entry name" value="TagF_N"/>
</dbReference>
<dbReference type="Gene3D" id="3.40.50.11820">
    <property type="match status" value="1"/>
</dbReference>
<dbReference type="GO" id="GO:0047355">
    <property type="term" value="F:CDP-glycerol glycerophosphotransferase activity"/>
    <property type="evidence" value="ECO:0007669"/>
    <property type="project" value="InterPro"/>
</dbReference>
<dbReference type="RefSeq" id="WP_006816209.1">
    <property type="nucleotide sequence ID" value="NZ_GG703822.1"/>
</dbReference>
<sequence>MLKNITLLFIKLINVISIKKNIILFYSTPDLSDNALAYYHHIKSNKKWRCIWVVKDIEYTEKVMLSEKITNLEYIKVNSIKEIYYSLISKVHINTHGSGYKKFKFSKFPIVVSLWHGSPIKKIGRDINETICQQDILISGADYFIPFMQSSIASPSCKMITTGLPRNDWITKRLSSTAIADKKNMKNFIIWMPTFFKSKNGSLREKSFNDGEINDGYISFLPLSKFKELNSVLSQLELIIYIKLHPYDILNDWNFSSFNCENIKVIKYDDFDFIGSKLYSMLSDSSGLISDVSSVIFDYVYTSKPIGIDTYSSQKYLRPLYFNIQESELNTLKINDFNSLFNFLHYVRKNEHKKTKSIYAHYSDTTFCSNVEKIINEQL</sequence>
<keyword evidence="2" id="KW-1185">Reference proteome</keyword>
<dbReference type="Proteomes" id="UP000005512">
    <property type="component" value="Unassembled WGS sequence"/>
</dbReference>
<reference evidence="1" key="1">
    <citation type="submission" date="2009-12" db="EMBL/GenBank/DDBJ databases">
        <authorList>
            <person name="Weinstock G."/>
            <person name="Sodergren E."/>
            <person name="Clifton S."/>
            <person name="Fulton L."/>
            <person name="Fulton B."/>
            <person name="Courtney L."/>
            <person name="Fronick C."/>
            <person name="Harrison M."/>
            <person name="Strong C."/>
            <person name="Farmer C."/>
            <person name="Delahaunty K."/>
            <person name="Markovic C."/>
            <person name="Hall O."/>
            <person name="Minx P."/>
            <person name="Tomlinson C."/>
            <person name="Mitreva M."/>
            <person name="Nelson J."/>
            <person name="Hou S."/>
            <person name="Wollam A."/>
            <person name="Pepin K.H."/>
            <person name="Johnson M."/>
            <person name="Bhonagiri V."/>
            <person name="Nash W.E."/>
            <person name="Warren W."/>
            <person name="Chinwalla A."/>
            <person name="Mardis E.R."/>
            <person name="Wilson R.K."/>
        </authorList>
    </citation>
    <scope>NUCLEOTIDE SEQUENCE [LARGE SCALE GENOMIC DNA]</scope>
    <source>
        <strain evidence="1">DSM 4541</strain>
    </source>
</reference>
<dbReference type="PANTHER" id="PTHR37316:SF3">
    <property type="entry name" value="TEICHOIC ACID GLYCEROL-PHOSPHATE TRANSFERASE"/>
    <property type="match status" value="1"/>
</dbReference>
<dbReference type="PANTHER" id="PTHR37316">
    <property type="entry name" value="TEICHOIC ACID GLYCEROL-PHOSPHATE PRIMASE"/>
    <property type="match status" value="1"/>
</dbReference>
<dbReference type="eggNOG" id="COG1887">
    <property type="taxonomic scope" value="Bacteria"/>
</dbReference>
<dbReference type="STRING" id="500637.PROVRUST_08219"/>
<dbReference type="InterPro" id="IPR051612">
    <property type="entry name" value="Teichoic_Acid_Biosynth"/>
</dbReference>